<dbReference type="InterPro" id="IPR036388">
    <property type="entry name" value="WH-like_DNA-bd_sf"/>
</dbReference>
<dbReference type="GO" id="GO:0003700">
    <property type="term" value="F:DNA-binding transcription factor activity"/>
    <property type="evidence" value="ECO:0007669"/>
    <property type="project" value="InterPro"/>
</dbReference>
<dbReference type="FunFam" id="1.10.10.10:FF:000001">
    <property type="entry name" value="LysR family transcriptional regulator"/>
    <property type="match status" value="1"/>
</dbReference>
<dbReference type="Gene3D" id="3.40.190.290">
    <property type="match status" value="1"/>
</dbReference>
<dbReference type="PANTHER" id="PTHR30537">
    <property type="entry name" value="HTH-TYPE TRANSCRIPTIONAL REGULATOR"/>
    <property type="match status" value="1"/>
</dbReference>
<evidence type="ECO:0000259" key="5">
    <source>
        <dbReference type="PROSITE" id="PS50931"/>
    </source>
</evidence>
<sequence length="339" mass="37299">MDASIDRGLPADKMAIAIGRVNLGLIIMAMESFSTLECFIRSAEVGSFAEAARRLSLTPAAVGKNVAQLEARLGVRLFQRSTRKLTLTEAGQRFLGEVSDSFRTIQYAMANLASAEGQPAGALRVSMGTVFGRLYVLPMLGEFLQRYPAIIPDWHFDNRQVDLIGQGFDAAIGGGFELPPGVVARKLTPAHRVLVAAPDYLQRHGPIDAPEVLPRHAGILIRSPQTGRVRSWPLTSRWQEQRPLQLHQAMTMSDSDAACAVAEQGLGIALVSLPFAVPYLVAGRLRRVLPDWYVDDGHISLYYAEHKLLPGKTRAFIDFVVQRFAEQGLPRRFNALETL</sequence>
<name>A0A1B2F1J4_PSEPU</name>
<evidence type="ECO:0000256" key="4">
    <source>
        <dbReference type="ARBA" id="ARBA00023163"/>
    </source>
</evidence>
<dbReference type="Pfam" id="PF03466">
    <property type="entry name" value="LysR_substrate"/>
    <property type="match status" value="1"/>
</dbReference>
<dbReference type="InterPro" id="IPR058163">
    <property type="entry name" value="LysR-type_TF_proteobact-type"/>
</dbReference>
<protein>
    <submittedName>
        <fullName evidence="6">HTH-type transcriptional regulator DmlR</fullName>
    </submittedName>
</protein>
<evidence type="ECO:0000256" key="3">
    <source>
        <dbReference type="ARBA" id="ARBA00023125"/>
    </source>
</evidence>
<dbReference type="InterPro" id="IPR036390">
    <property type="entry name" value="WH_DNA-bd_sf"/>
</dbReference>
<keyword evidence="3" id="KW-0238">DNA-binding</keyword>
<dbReference type="SUPFAM" id="SSF53850">
    <property type="entry name" value="Periplasmic binding protein-like II"/>
    <property type="match status" value="1"/>
</dbReference>
<evidence type="ECO:0000256" key="2">
    <source>
        <dbReference type="ARBA" id="ARBA00023015"/>
    </source>
</evidence>
<dbReference type="EMBL" id="CP016634">
    <property type="protein sequence ID" value="ANY86082.1"/>
    <property type="molecule type" value="Genomic_DNA"/>
</dbReference>
<proteinExistence type="inferred from homology"/>
<evidence type="ECO:0000256" key="1">
    <source>
        <dbReference type="ARBA" id="ARBA00009437"/>
    </source>
</evidence>
<evidence type="ECO:0000313" key="6">
    <source>
        <dbReference type="EMBL" id="ANY86082.1"/>
    </source>
</evidence>
<dbReference type="PROSITE" id="PS50931">
    <property type="entry name" value="HTH_LYSR"/>
    <property type="match status" value="1"/>
</dbReference>
<accession>A0A1B2F1J4</accession>
<reference evidence="6" key="1">
    <citation type="submission" date="2016-07" db="EMBL/GenBank/DDBJ databases">
        <title>New class B carbapenemase carried by novel plasmid in Pseudomonas putida enviromental strain in eastern Amazonia.</title>
        <authorList>
            <person name="Souza C.O."/>
            <person name="Lima K.V."/>
            <person name="Brasiliense D.M."/>
            <person name="Perez-Chaparro P.J."/>
            <person name="Mamizuka E.M."/>
            <person name="Lima M.O."/>
            <person name="Lima L.N."/>
            <person name="McCulloch J.A."/>
        </authorList>
    </citation>
    <scope>NUCLEOTIDE SEQUENCE [LARGE SCALE GENOMIC DNA]</scope>
    <source>
        <strain evidence="6">IEC33019</strain>
    </source>
</reference>
<keyword evidence="2" id="KW-0805">Transcription regulation</keyword>
<dbReference type="PANTHER" id="PTHR30537:SF72">
    <property type="entry name" value="LYSR FAMILY TRANSCRIPTIONAL REGULATOR"/>
    <property type="match status" value="1"/>
</dbReference>
<dbReference type="SUPFAM" id="SSF46785">
    <property type="entry name" value="Winged helix' DNA-binding domain"/>
    <property type="match status" value="1"/>
</dbReference>
<dbReference type="GO" id="GO:0043565">
    <property type="term" value="F:sequence-specific DNA binding"/>
    <property type="evidence" value="ECO:0007669"/>
    <property type="project" value="TreeGrafter"/>
</dbReference>
<gene>
    <name evidence="6" type="primary">dmlR_2</name>
    <name evidence="6" type="ORF">IEC33019_0481</name>
</gene>
<dbReference type="Pfam" id="PF00126">
    <property type="entry name" value="HTH_1"/>
    <property type="match status" value="1"/>
</dbReference>
<organism evidence="6">
    <name type="scientific">Pseudomonas putida</name>
    <name type="common">Arthrobacter siderocapsulatus</name>
    <dbReference type="NCBI Taxonomy" id="303"/>
    <lineage>
        <taxon>Bacteria</taxon>
        <taxon>Pseudomonadati</taxon>
        <taxon>Pseudomonadota</taxon>
        <taxon>Gammaproteobacteria</taxon>
        <taxon>Pseudomonadales</taxon>
        <taxon>Pseudomonadaceae</taxon>
        <taxon>Pseudomonas</taxon>
    </lineage>
</organism>
<dbReference type="GO" id="GO:0006351">
    <property type="term" value="P:DNA-templated transcription"/>
    <property type="evidence" value="ECO:0007669"/>
    <property type="project" value="TreeGrafter"/>
</dbReference>
<dbReference type="InterPro" id="IPR000847">
    <property type="entry name" value="LysR_HTH_N"/>
</dbReference>
<dbReference type="Gene3D" id="1.10.10.10">
    <property type="entry name" value="Winged helix-like DNA-binding domain superfamily/Winged helix DNA-binding domain"/>
    <property type="match status" value="1"/>
</dbReference>
<keyword evidence="4" id="KW-0804">Transcription</keyword>
<dbReference type="CDD" id="cd08422">
    <property type="entry name" value="PBP2_CrgA_like"/>
    <property type="match status" value="1"/>
</dbReference>
<dbReference type="PRINTS" id="PR00039">
    <property type="entry name" value="HTHLYSR"/>
</dbReference>
<feature type="domain" description="HTH lysR-type" evidence="5">
    <location>
        <begin position="43"/>
        <end position="88"/>
    </location>
</feature>
<dbReference type="AlphaFoldDB" id="A0A1B2F1J4"/>
<comment type="similarity">
    <text evidence="1">Belongs to the LysR transcriptional regulatory family.</text>
</comment>
<dbReference type="InterPro" id="IPR005119">
    <property type="entry name" value="LysR_subst-bd"/>
</dbReference>